<dbReference type="Pfam" id="PF07963">
    <property type="entry name" value="N_methyl"/>
    <property type="match status" value="1"/>
</dbReference>
<dbReference type="InterPro" id="IPR000983">
    <property type="entry name" value="Bac_GSPG_pilin"/>
</dbReference>
<feature type="transmembrane region" description="Helical" evidence="6">
    <location>
        <begin position="12"/>
        <end position="34"/>
    </location>
</feature>
<evidence type="ECO:0000256" key="1">
    <source>
        <dbReference type="ARBA" id="ARBA00004167"/>
    </source>
</evidence>
<dbReference type="EMBL" id="MGBR01000001">
    <property type="protein sequence ID" value="OGK73669.1"/>
    <property type="molecule type" value="Genomic_DNA"/>
</dbReference>
<keyword evidence="3 6" id="KW-0812">Transmembrane</keyword>
<dbReference type="InterPro" id="IPR012902">
    <property type="entry name" value="N_methyl_site"/>
</dbReference>
<reference evidence="8 9" key="1">
    <citation type="journal article" date="2016" name="Nat. Commun.">
        <title>Thousands of microbial genomes shed light on interconnected biogeochemical processes in an aquifer system.</title>
        <authorList>
            <person name="Anantharaman K."/>
            <person name="Brown C.T."/>
            <person name="Hug L.A."/>
            <person name="Sharon I."/>
            <person name="Castelle C.J."/>
            <person name="Probst A.J."/>
            <person name="Thomas B.C."/>
            <person name="Singh A."/>
            <person name="Wilkins M.J."/>
            <person name="Karaoz U."/>
            <person name="Brodie E.L."/>
            <person name="Williams K.H."/>
            <person name="Hubbard S.S."/>
            <person name="Banfield J.F."/>
        </authorList>
    </citation>
    <scope>NUCLEOTIDE SEQUENCE [LARGE SCALE GENOMIC DNA]</scope>
</reference>
<dbReference type="Gene3D" id="3.30.700.10">
    <property type="entry name" value="Glycoprotein, Type 4 Pilin"/>
    <property type="match status" value="1"/>
</dbReference>
<comment type="subcellular location">
    <subcellularLocation>
        <location evidence="1">Membrane</location>
        <topology evidence="1">Single-pass membrane protein</topology>
    </subcellularLocation>
</comment>
<dbReference type="PANTHER" id="PTHR30093:SF44">
    <property type="entry name" value="TYPE II SECRETION SYSTEM CORE PROTEIN G"/>
    <property type="match status" value="1"/>
</dbReference>
<feature type="domain" description="Type II secretion system protein GspG C-terminal" evidence="7">
    <location>
        <begin position="30"/>
        <end position="116"/>
    </location>
</feature>
<dbReference type="Pfam" id="PF08334">
    <property type="entry name" value="T2SSG"/>
    <property type="match status" value="1"/>
</dbReference>
<keyword evidence="4 6" id="KW-1133">Transmembrane helix</keyword>
<dbReference type="AlphaFoldDB" id="A0A1F7L0Q1"/>
<proteinExistence type="predicted"/>
<dbReference type="PANTHER" id="PTHR30093">
    <property type="entry name" value="GENERAL SECRETION PATHWAY PROTEIN G"/>
    <property type="match status" value="1"/>
</dbReference>
<evidence type="ECO:0000256" key="5">
    <source>
        <dbReference type="ARBA" id="ARBA00023136"/>
    </source>
</evidence>
<evidence type="ECO:0000259" key="7">
    <source>
        <dbReference type="Pfam" id="PF08334"/>
    </source>
</evidence>
<keyword evidence="5 6" id="KW-0472">Membrane</keyword>
<evidence type="ECO:0000256" key="4">
    <source>
        <dbReference type="ARBA" id="ARBA00022989"/>
    </source>
</evidence>
<protein>
    <recommendedName>
        <fullName evidence="7">Type II secretion system protein GspG C-terminal domain-containing protein</fullName>
    </recommendedName>
</protein>
<evidence type="ECO:0000313" key="9">
    <source>
        <dbReference type="Proteomes" id="UP000177050"/>
    </source>
</evidence>
<name>A0A1F7L0Q1_9BACT</name>
<keyword evidence="2" id="KW-0488">Methylation</keyword>
<dbReference type="GO" id="GO:0015628">
    <property type="term" value="P:protein secretion by the type II secretion system"/>
    <property type="evidence" value="ECO:0007669"/>
    <property type="project" value="InterPro"/>
</dbReference>
<comment type="caution">
    <text evidence="8">The sequence shown here is derived from an EMBL/GenBank/DDBJ whole genome shotgun (WGS) entry which is preliminary data.</text>
</comment>
<gene>
    <name evidence="8" type="ORF">A3K52_02690</name>
</gene>
<evidence type="ECO:0000313" key="8">
    <source>
        <dbReference type="EMBL" id="OGK73669.1"/>
    </source>
</evidence>
<dbReference type="NCBIfam" id="TIGR02532">
    <property type="entry name" value="IV_pilin_GFxxxE"/>
    <property type="match status" value="1"/>
</dbReference>
<dbReference type="SUPFAM" id="SSF54523">
    <property type="entry name" value="Pili subunits"/>
    <property type="match status" value="1"/>
</dbReference>
<accession>A0A1F7L0Q1</accession>
<dbReference type="InterPro" id="IPR045584">
    <property type="entry name" value="Pilin-like"/>
</dbReference>
<dbReference type="Proteomes" id="UP000177050">
    <property type="component" value="Unassembled WGS sequence"/>
</dbReference>
<evidence type="ECO:0000256" key="3">
    <source>
        <dbReference type="ARBA" id="ARBA00022692"/>
    </source>
</evidence>
<sequence length="174" mass="19081">MKTQKGFTLIELLVIIIILGILAALISGNFLSSLQKGRDSKRKNDLVQIQRALELYYDDHKAYPSAAPPFGSKFCSSPNCPTNSKVYMIRTPNDPNSSYTYSYSIDSNRQYYYLFSCIENYLNDSGAGVSRNGYCEAAEPNPCGTAPTCGDCGRCKFVVGSANALPLPTMVTPE</sequence>
<evidence type="ECO:0000256" key="6">
    <source>
        <dbReference type="SAM" id="Phobius"/>
    </source>
</evidence>
<dbReference type="PROSITE" id="PS00409">
    <property type="entry name" value="PROKAR_NTER_METHYL"/>
    <property type="match status" value="1"/>
</dbReference>
<dbReference type="InterPro" id="IPR013545">
    <property type="entry name" value="T2SS_protein-GspG_C"/>
</dbReference>
<dbReference type="PRINTS" id="PR00813">
    <property type="entry name" value="BCTERIALGSPG"/>
</dbReference>
<dbReference type="GO" id="GO:0016020">
    <property type="term" value="C:membrane"/>
    <property type="evidence" value="ECO:0007669"/>
    <property type="project" value="UniProtKB-SubCell"/>
</dbReference>
<dbReference type="GO" id="GO:0015627">
    <property type="term" value="C:type II protein secretion system complex"/>
    <property type="evidence" value="ECO:0007669"/>
    <property type="project" value="InterPro"/>
</dbReference>
<organism evidence="8 9">
    <name type="scientific">Candidatus Roizmanbacteria bacterium RIFOXYD1_FULL_38_12</name>
    <dbReference type="NCBI Taxonomy" id="1802093"/>
    <lineage>
        <taxon>Bacteria</taxon>
        <taxon>Candidatus Roizmaniibacteriota</taxon>
    </lineage>
</organism>
<evidence type="ECO:0000256" key="2">
    <source>
        <dbReference type="ARBA" id="ARBA00022481"/>
    </source>
</evidence>